<evidence type="ECO:0000256" key="8">
    <source>
        <dbReference type="ARBA" id="ARBA00023136"/>
    </source>
</evidence>
<evidence type="ECO:0000256" key="6">
    <source>
        <dbReference type="ARBA" id="ARBA00022692"/>
    </source>
</evidence>
<feature type="transmembrane region" description="Helical" evidence="11">
    <location>
        <begin position="211"/>
        <end position="236"/>
    </location>
</feature>
<dbReference type="PANTHER" id="PTHR32196:SF71">
    <property type="entry name" value="AUTOINDUCER 2 IMPORT SYSTEM PERMEASE PROTEIN LSRD"/>
    <property type="match status" value="1"/>
</dbReference>
<dbReference type="Pfam" id="PF13407">
    <property type="entry name" value="Peripla_BP_4"/>
    <property type="match status" value="1"/>
</dbReference>
<dbReference type="AlphaFoldDB" id="A0A1G7NEW7"/>
<dbReference type="PANTHER" id="PTHR32196">
    <property type="entry name" value="ABC TRANSPORTER PERMEASE PROTEIN YPHD-RELATED-RELATED"/>
    <property type="match status" value="1"/>
</dbReference>
<comment type="subunit">
    <text evidence="2">The complex is composed of two ATP-binding proteins (LsrA), two transmembrane proteins (LsrC and LsrD) and a solute-binding protein (LsrB).</text>
</comment>
<keyword evidence="8 11" id="KW-0472">Membrane</keyword>
<keyword evidence="7 11" id="KW-1133">Transmembrane helix</keyword>
<evidence type="ECO:0000259" key="12">
    <source>
        <dbReference type="Pfam" id="PF13407"/>
    </source>
</evidence>
<feature type="transmembrane region" description="Helical" evidence="11">
    <location>
        <begin position="158"/>
        <end position="180"/>
    </location>
</feature>
<dbReference type="InterPro" id="IPR001851">
    <property type="entry name" value="ABC_transp_permease"/>
</dbReference>
<dbReference type="InterPro" id="IPR025997">
    <property type="entry name" value="SBP_2_dom"/>
</dbReference>
<dbReference type="Gene3D" id="3.40.50.2300">
    <property type="match status" value="2"/>
</dbReference>
<keyword evidence="14" id="KW-1185">Reference proteome</keyword>
<dbReference type="GO" id="GO:0005886">
    <property type="term" value="C:plasma membrane"/>
    <property type="evidence" value="ECO:0007669"/>
    <property type="project" value="UniProtKB-SubCell"/>
</dbReference>
<feature type="transmembrane region" description="Helical" evidence="11">
    <location>
        <begin position="12"/>
        <end position="36"/>
    </location>
</feature>
<evidence type="ECO:0000256" key="3">
    <source>
        <dbReference type="ARBA" id="ARBA00022448"/>
    </source>
</evidence>
<evidence type="ECO:0000256" key="5">
    <source>
        <dbReference type="ARBA" id="ARBA00022519"/>
    </source>
</evidence>
<evidence type="ECO:0000256" key="1">
    <source>
        <dbReference type="ARBA" id="ARBA00004651"/>
    </source>
</evidence>
<evidence type="ECO:0000256" key="11">
    <source>
        <dbReference type="SAM" id="Phobius"/>
    </source>
</evidence>
<feature type="transmembrane region" description="Helical" evidence="11">
    <location>
        <begin position="93"/>
        <end position="115"/>
    </location>
</feature>
<dbReference type="SUPFAM" id="SSF53822">
    <property type="entry name" value="Periplasmic binding protein-like I"/>
    <property type="match status" value="1"/>
</dbReference>
<comment type="subcellular location">
    <subcellularLocation>
        <location evidence="1">Cell membrane</location>
        <topology evidence="1">Multi-pass membrane protein</topology>
    </subcellularLocation>
</comment>
<feature type="domain" description="Periplasmic binding protein" evidence="12">
    <location>
        <begin position="357"/>
        <end position="612"/>
    </location>
</feature>
<comment type="function">
    <text evidence="9">Part of the ABC transporter complex LsrABCD involved in autoinducer 2 (AI-2) import. Probably responsible for the translocation of the substrate across the membrane.</text>
</comment>
<feature type="transmembrane region" description="Helical" evidence="11">
    <location>
        <begin position="248"/>
        <end position="276"/>
    </location>
</feature>
<keyword evidence="5" id="KW-0997">Cell inner membrane</keyword>
<dbReference type="InterPro" id="IPR028082">
    <property type="entry name" value="Peripla_BP_I"/>
</dbReference>
<dbReference type="Proteomes" id="UP000182427">
    <property type="component" value="Chromosome I"/>
</dbReference>
<dbReference type="Pfam" id="PF02653">
    <property type="entry name" value="BPD_transp_2"/>
    <property type="match status" value="1"/>
</dbReference>
<organism evidence="13 14">
    <name type="scientific">Terriglobus roseus</name>
    <dbReference type="NCBI Taxonomy" id="392734"/>
    <lineage>
        <taxon>Bacteria</taxon>
        <taxon>Pseudomonadati</taxon>
        <taxon>Acidobacteriota</taxon>
        <taxon>Terriglobia</taxon>
        <taxon>Terriglobales</taxon>
        <taxon>Acidobacteriaceae</taxon>
        <taxon>Terriglobus</taxon>
    </lineage>
</organism>
<evidence type="ECO:0000256" key="7">
    <source>
        <dbReference type="ARBA" id="ARBA00022989"/>
    </source>
</evidence>
<feature type="transmembrane region" description="Helical" evidence="11">
    <location>
        <begin position="48"/>
        <end position="81"/>
    </location>
</feature>
<dbReference type="GO" id="GO:0022857">
    <property type="term" value="F:transmembrane transporter activity"/>
    <property type="evidence" value="ECO:0007669"/>
    <property type="project" value="InterPro"/>
</dbReference>
<dbReference type="EMBL" id="LT629690">
    <property type="protein sequence ID" value="SDF72457.1"/>
    <property type="molecule type" value="Genomic_DNA"/>
</dbReference>
<gene>
    <name evidence="13" type="ORF">SAMN05444167_3117</name>
</gene>
<reference evidence="13 14" key="1">
    <citation type="submission" date="2016-10" db="EMBL/GenBank/DDBJ databases">
        <authorList>
            <person name="de Groot N.N."/>
        </authorList>
    </citation>
    <scope>NUCLEOTIDE SEQUENCE [LARGE SCALE GENOMIC DNA]</scope>
    <source>
        <strain evidence="13 14">GAS232</strain>
    </source>
</reference>
<accession>A0A1G7NEW7</accession>
<proteinExistence type="predicted"/>
<keyword evidence="6 11" id="KW-0812">Transmembrane</keyword>
<evidence type="ECO:0000256" key="4">
    <source>
        <dbReference type="ARBA" id="ARBA00022475"/>
    </source>
</evidence>
<evidence type="ECO:0000256" key="10">
    <source>
        <dbReference type="ARBA" id="ARBA00039381"/>
    </source>
</evidence>
<evidence type="ECO:0000313" key="13">
    <source>
        <dbReference type="EMBL" id="SDF72457.1"/>
    </source>
</evidence>
<evidence type="ECO:0000256" key="9">
    <source>
        <dbReference type="ARBA" id="ARBA00025439"/>
    </source>
</evidence>
<feature type="transmembrane region" description="Helical" evidence="11">
    <location>
        <begin position="288"/>
        <end position="307"/>
    </location>
</feature>
<name>A0A1G7NEW7_9BACT</name>
<keyword evidence="3" id="KW-0813">Transport</keyword>
<dbReference type="CDD" id="cd06579">
    <property type="entry name" value="TM_PBP1_transp_AraH_like"/>
    <property type="match status" value="1"/>
</dbReference>
<protein>
    <recommendedName>
        <fullName evidence="10">Autoinducer 2 import system permease protein LsrD</fullName>
    </recommendedName>
</protein>
<keyword evidence="4" id="KW-1003">Cell membrane</keyword>
<evidence type="ECO:0000256" key="2">
    <source>
        <dbReference type="ARBA" id="ARBA00011262"/>
    </source>
</evidence>
<sequence length="653" mass="69081">MVKRVRLSVNEIALLIALLLEILFFAASAPSFATWGNFFEVLRFSVELGLLAVALTPILITGGIDLSVGSTIGITAVLFGVMTQSAHWNTGIAIVLSLLLGLVAGGINAALIAGLRLPPLIVTLGTYSLYRGVAEGITHGAVSFTGFSPAFLHFGQGYFLKVIPVQLPLFLLVVAAYWVLLHRSVIGRALYAIGFNAEGARYAGIPVRKRIALIYVLSGLVAALAGIIYVAHLGLAKSDLGTGYELQAIAAIVLGGTSVFGGRGTIFGSLLGLFFLSVLQNGMHLMALPSELNGVLTGVLLLLIVSADQLHRKKAPAEAGTAKRTPMIAVAVVTLLAVGVFFAMRSKHGGTTQQLTVAVMPKAKGDPYFISARAGAEEAAKELHVNMIWDGPTSLDASQQNELVENWITRGVNAIVVAVENKGSISTVLRKAREHGIAVLTWDADAKTDARDYFLNQATPEGIGTALADEAALLLPQGGDFAIVTGALSAENQNDWIRNIKARVAAAHPNLRLATIQPSDDDRDKAFSATQTILKAYPQVKMVIAISAPAVPGAAEAVQQSGRSDVDVIGLSLPSICRTYIHRGTVQAIYLWNTKDLGYLTVYAGAMKAEGKIPANATSFHAGRLGDLTVQGSEIILGKPLKIDRSNVDQLQF</sequence>
<dbReference type="OrthoDB" id="9813906at2"/>
<evidence type="ECO:0000313" key="14">
    <source>
        <dbReference type="Proteomes" id="UP000182427"/>
    </source>
</evidence>
<feature type="transmembrane region" description="Helical" evidence="11">
    <location>
        <begin position="327"/>
        <end position="344"/>
    </location>
</feature>
<dbReference type="RefSeq" id="WP_083345951.1">
    <property type="nucleotide sequence ID" value="NZ_LT629690.1"/>
</dbReference>